<dbReference type="Proteomes" id="UP000887580">
    <property type="component" value="Unplaced"/>
</dbReference>
<dbReference type="WBParaSite" id="PS1159_v2.g5607.t1">
    <property type="protein sequence ID" value="PS1159_v2.g5607.t1"/>
    <property type="gene ID" value="PS1159_v2.g5607"/>
</dbReference>
<sequence length="52" mass="5645">MSGRAVAKGWAPTFIGYLMQGLGRFAASSEFFADMLLAPMEATNFRIQTSPT</sequence>
<evidence type="ECO:0000313" key="1">
    <source>
        <dbReference type="Proteomes" id="UP000887580"/>
    </source>
</evidence>
<proteinExistence type="predicted"/>
<evidence type="ECO:0000313" key="2">
    <source>
        <dbReference type="WBParaSite" id="PS1159_v2.g5607.t1"/>
    </source>
</evidence>
<organism evidence="1 2">
    <name type="scientific">Panagrolaimus sp. PS1159</name>
    <dbReference type="NCBI Taxonomy" id="55785"/>
    <lineage>
        <taxon>Eukaryota</taxon>
        <taxon>Metazoa</taxon>
        <taxon>Ecdysozoa</taxon>
        <taxon>Nematoda</taxon>
        <taxon>Chromadorea</taxon>
        <taxon>Rhabditida</taxon>
        <taxon>Tylenchina</taxon>
        <taxon>Panagrolaimomorpha</taxon>
        <taxon>Panagrolaimoidea</taxon>
        <taxon>Panagrolaimidae</taxon>
        <taxon>Panagrolaimus</taxon>
    </lineage>
</organism>
<name>A0AC35GIS2_9BILA</name>
<accession>A0AC35GIS2</accession>
<reference evidence="2" key="1">
    <citation type="submission" date="2022-11" db="UniProtKB">
        <authorList>
            <consortium name="WormBaseParasite"/>
        </authorList>
    </citation>
    <scope>IDENTIFICATION</scope>
</reference>
<protein>
    <submittedName>
        <fullName evidence="2">Uncharacterized protein</fullName>
    </submittedName>
</protein>